<feature type="region of interest" description="Disordered" evidence="1">
    <location>
        <begin position="1"/>
        <end position="59"/>
    </location>
</feature>
<evidence type="ECO:0000313" key="2">
    <source>
        <dbReference type="EMBL" id="MPN56801.1"/>
    </source>
</evidence>
<sequence length="86" mass="8911">MDHPLGVEPPGGGGHRLARGQPVGQTGRPQPPARLEELRPARPVDRPVDTAPAEQAGVRGVDDGVCTLLGDVPDGQGDGRVVAHDR</sequence>
<feature type="compositionally biased region" description="Basic and acidic residues" evidence="1">
    <location>
        <begin position="34"/>
        <end position="48"/>
    </location>
</feature>
<proteinExistence type="predicted"/>
<evidence type="ECO:0000256" key="1">
    <source>
        <dbReference type="SAM" id="MobiDB-lite"/>
    </source>
</evidence>
<protein>
    <submittedName>
        <fullName evidence="2">Uncharacterized protein</fullName>
    </submittedName>
</protein>
<dbReference type="AlphaFoldDB" id="A0A645IZQ2"/>
<name>A0A645IZQ2_9ZZZZ</name>
<reference evidence="2" key="1">
    <citation type="submission" date="2019-08" db="EMBL/GenBank/DDBJ databases">
        <authorList>
            <person name="Kucharzyk K."/>
            <person name="Murdoch R.W."/>
            <person name="Higgins S."/>
            <person name="Loffler F."/>
        </authorList>
    </citation>
    <scope>NUCLEOTIDE SEQUENCE</scope>
</reference>
<comment type="caution">
    <text evidence="2">The sequence shown here is derived from an EMBL/GenBank/DDBJ whole genome shotgun (WGS) entry which is preliminary data.</text>
</comment>
<organism evidence="2">
    <name type="scientific">bioreactor metagenome</name>
    <dbReference type="NCBI Taxonomy" id="1076179"/>
    <lineage>
        <taxon>unclassified sequences</taxon>
        <taxon>metagenomes</taxon>
        <taxon>ecological metagenomes</taxon>
    </lineage>
</organism>
<dbReference type="EMBL" id="VSSQ01127571">
    <property type="protein sequence ID" value="MPN56801.1"/>
    <property type="molecule type" value="Genomic_DNA"/>
</dbReference>
<gene>
    <name evidence="2" type="ORF">SDC9_204493</name>
</gene>
<accession>A0A645IZQ2</accession>